<dbReference type="InterPro" id="IPR001841">
    <property type="entry name" value="Znf_RING"/>
</dbReference>
<keyword evidence="1 3" id="KW-0863">Zinc-finger</keyword>
<dbReference type="Pfam" id="PF13639">
    <property type="entry name" value="zf-RING_2"/>
    <property type="match status" value="1"/>
</dbReference>
<gene>
    <name evidence="6" type="ORF">AVEN_15306_1</name>
</gene>
<dbReference type="GO" id="GO:0061630">
    <property type="term" value="F:ubiquitin protein ligase activity"/>
    <property type="evidence" value="ECO:0007669"/>
    <property type="project" value="TreeGrafter"/>
</dbReference>
<evidence type="ECO:0000313" key="6">
    <source>
        <dbReference type="EMBL" id="GBO14073.1"/>
    </source>
</evidence>
<keyword evidence="2" id="KW-0862">Zinc</keyword>
<protein>
    <recommendedName>
        <fullName evidence="5">RING-type domain-containing protein</fullName>
    </recommendedName>
</protein>
<dbReference type="AlphaFoldDB" id="A0A4Y2UN24"/>
<dbReference type="OrthoDB" id="290834at2759"/>
<feature type="compositionally biased region" description="Polar residues" evidence="4">
    <location>
        <begin position="127"/>
        <end position="139"/>
    </location>
</feature>
<evidence type="ECO:0000256" key="2">
    <source>
        <dbReference type="ARBA" id="ARBA00022833"/>
    </source>
</evidence>
<dbReference type="GO" id="GO:0006511">
    <property type="term" value="P:ubiquitin-dependent protein catabolic process"/>
    <property type="evidence" value="ECO:0007669"/>
    <property type="project" value="TreeGrafter"/>
</dbReference>
<dbReference type="CDD" id="cd16454">
    <property type="entry name" value="RING-H2_PA-TM-RING"/>
    <property type="match status" value="1"/>
</dbReference>
<feature type="compositionally biased region" description="Polar residues" evidence="4">
    <location>
        <begin position="88"/>
        <end position="98"/>
    </location>
</feature>
<accession>A0A4Y2UN24</accession>
<feature type="region of interest" description="Disordered" evidence="4">
    <location>
        <begin position="28"/>
        <end position="139"/>
    </location>
</feature>
<evidence type="ECO:0000256" key="3">
    <source>
        <dbReference type="PROSITE-ProRule" id="PRU00175"/>
    </source>
</evidence>
<dbReference type="PANTHER" id="PTHR22765">
    <property type="entry name" value="RING FINGER AND PROTEASE ASSOCIATED DOMAIN-CONTAINING"/>
    <property type="match status" value="1"/>
</dbReference>
<name>A0A4Y2UN24_ARAVE</name>
<dbReference type="PROSITE" id="PS50089">
    <property type="entry name" value="ZF_RING_2"/>
    <property type="match status" value="1"/>
</dbReference>
<dbReference type="InterPro" id="IPR013083">
    <property type="entry name" value="Znf_RING/FYVE/PHD"/>
</dbReference>
<feature type="region of interest" description="Disordered" evidence="4">
    <location>
        <begin position="195"/>
        <end position="214"/>
    </location>
</feature>
<evidence type="ECO:0000256" key="4">
    <source>
        <dbReference type="SAM" id="MobiDB-lite"/>
    </source>
</evidence>
<dbReference type="InterPro" id="IPR051826">
    <property type="entry name" value="E3_ubiquitin-ligase_domain"/>
</dbReference>
<dbReference type="SUPFAM" id="SSF57850">
    <property type="entry name" value="RING/U-box"/>
    <property type="match status" value="1"/>
</dbReference>
<dbReference type="SMART" id="SM00184">
    <property type="entry name" value="RING"/>
    <property type="match status" value="1"/>
</dbReference>
<feature type="compositionally biased region" description="Basic and acidic residues" evidence="4">
    <location>
        <begin position="28"/>
        <end position="46"/>
    </location>
</feature>
<keyword evidence="7" id="KW-1185">Reference proteome</keyword>
<feature type="compositionally biased region" description="Polar residues" evidence="4">
    <location>
        <begin position="68"/>
        <end position="79"/>
    </location>
</feature>
<feature type="compositionally biased region" description="Low complexity" evidence="4">
    <location>
        <begin position="103"/>
        <end position="115"/>
    </location>
</feature>
<dbReference type="Gene3D" id="3.30.40.10">
    <property type="entry name" value="Zinc/RING finger domain, C3HC4 (zinc finger)"/>
    <property type="match status" value="1"/>
</dbReference>
<proteinExistence type="predicted"/>
<reference evidence="6 7" key="1">
    <citation type="journal article" date="2019" name="Sci. Rep.">
        <title>Orb-weaving spider Araneus ventricosus genome elucidates the spidroin gene catalogue.</title>
        <authorList>
            <person name="Kono N."/>
            <person name="Nakamura H."/>
            <person name="Ohtoshi R."/>
            <person name="Moran D.A.P."/>
            <person name="Shinohara A."/>
            <person name="Yoshida Y."/>
            <person name="Fujiwara M."/>
            <person name="Mori M."/>
            <person name="Tomita M."/>
            <person name="Arakawa K."/>
        </authorList>
    </citation>
    <scope>NUCLEOTIDE SEQUENCE [LARGE SCALE GENOMIC DNA]</scope>
</reference>
<keyword evidence="1 3" id="KW-0479">Metal-binding</keyword>
<evidence type="ECO:0000313" key="7">
    <source>
        <dbReference type="Proteomes" id="UP000499080"/>
    </source>
</evidence>
<dbReference type="EMBL" id="BGPR01038257">
    <property type="protein sequence ID" value="GBO14073.1"/>
    <property type="molecule type" value="Genomic_DNA"/>
</dbReference>
<dbReference type="GO" id="GO:0008270">
    <property type="term" value="F:zinc ion binding"/>
    <property type="evidence" value="ECO:0007669"/>
    <property type="project" value="UniProtKB-KW"/>
</dbReference>
<evidence type="ECO:0000256" key="1">
    <source>
        <dbReference type="ARBA" id="ARBA00022771"/>
    </source>
</evidence>
<feature type="domain" description="RING-type" evidence="5">
    <location>
        <begin position="147"/>
        <end position="188"/>
    </location>
</feature>
<sequence>MLSVLIAASEANRVWYRCHPILLGAGERERAKEGSAREEGVSDERVASTVQTEADPDAPRKRLRNENSDVSSAITQDATTRGAHQPPSVLSQAAGNHNHSPDASDGAAAASVLAGTDPDTHSAIEQDASTSGEAQPPSADTSTAFVCPICLGASVRQDQIKRLRCSHVFHQSCIDMWLNNRRSCPLCRAPYRRLPRKRGPNANRRRPRGTRRLR</sequence>
<comment type="caution">
    <text evidence="6">The sequence shown here is derived from an EMBL/GenBank/DDBJ whole genome shotgun (WGS) entry which is preliminary data.</text>
</comment>
<dbReference type="Proteomes" id="UP000499080">
    <property type="component" value="Unassembled WGS sequence"/>
</dbReference>
<organism evidence="6 7">
    <name type="scientific">Araneus ventricosus</name>
    <name type="common">Orbweaver spider</name>
    <name type="synonym">Epeira ventricosa</name>
    <dbReference type="NCBI Taxonomy" id="182803"/>
    <lineage>
        <taxon>Eukaryota</taxon>
        <taxon>Metazoa</taxon>
        <taxon>Ecdysozoa</taxon>
        <taxon>Arthropoda</taxon>
        <taxon>Chelicerata</taxon>
        <taxon>Arachnida</taxon>
        <taxon>Araneae</taxon>
        <taxon>Araneomorphae</taxon>
        <taxon>Entelegynae</taxon>
        <taxon>Araneoidea</taxon>
        <taxon>Araneidae</taxon>
        <taxon>Araneus</taxon>
    </lineage>
</organism>
<evidence type="ECO:0000259" key="5">
    <source>
        <dbReference type="PROSITE" id="PS50089"/>
    </source>
</evidence>
<feature type="compositionally biased region" description="Basic and acidic residues" evidence="4">
    <location>
        <begin position="57"/>
        <end position="67"/>
    </location>
</feature>
<dbReference type="PANTHER" id="PTHR22765:SF434">
    <property type="entry name" value="GB|AAD18119.1-RELATED"/>
    <property type="match status" value="1"/>
</dbReference>